<evidence type="ECO:0000256" key="6">
    <source>
        <dbReference type="ARBA" id="ARBA00023141"/>
    </source>
</evidence>
<feature type="binding site" evidence="7">
    <location>
        <position position="119"/>
    </location>
    <ligand>
        <name>substrate</name>
    </ligand>
</feature>
<keyword evidence="2 7" id="KW-0808">Transferase</keyword>
<sequence length="214" mass="23786">MTSNRFSCGIRNKWTRTMSSTAKQNNLHEKAELIRDLLGSKVVVLVGLMGAGKSTVGRKAASLLGLPFRDADTEIEAVSRMTVPPELFEAYGEVEFRDLERRVIMRLLEDGPMVLATGGGAYMNAETRAAIARAGVSIWLNAEIDILMERVSRRQNRPLLKNSDPRGVMLRLMNERYPVYALADLQLMTRDDKKEVIAAELLDVLAGHLEGLEA</sequence>
<dbReference type="GO" id="GO:0009073">
    <property type="term" value="P:aromatic amino acid family biosynthetic process"/>
    <property type="evidence" value="ECO:0007669"/>
    <property type="project" value="UniProtKB-KW"/>
</dbReference>
<dbReference type="UniPathway" id="UPA00053">
    <property type="reaction ID" value="UER00088"/>
</dbReference>
<comment type="cofactor">
    <cofactor evidence="7">
        <name>Mg(2+)</name>
        <dbReference type="ChEBI" id="CHEBI:18420"/>
    </cofactor>
    <text evidence="7">Binds 1 Mg(2+) ion per subunit.</text>
</comment>
<name>U4V6E1_9HYPH</name>
<keyword evidence="7" id="KW-0460">Magnesium</keyword>
<evidence type="ECO:0000256" key="3">
    <source>
        <dbReference type="ARBA" id="ARBA00022741"/>
    </source>
</evidence>
<comment type="subunit">
    <text evidence="7">Monomer.</text>
</comment>
<feature type="binding site" evidence="7">
    <location>
        <position position="97"/>
    </location>
    <ligand>
        <name>substrate</name>
    </ligand>
</feature>
<keyword evidence="5 7" id="KW-0067">ATP-binding</keyword>
<reference evidence="8 9" key="1">
    <citation type="journal article" date="2014" name="FEMS Microbiol. Lett.">
        <title>Genome sequencing analysis reveals virulence-related gene content of Ochrobactrum intermedium strain 229E, a urease-positive strain isolated from the human gastric niche.</title>
        <authorList>
            <person name="Kulkarni G.J."/>
            <person name="Shetty S."/>
            <person name="Dharne M.S."/>
            <person name="Shouche Y.S."/>
        </authorList>
    </citation>
    <scope>NUCLEOTIDE SEQUENCE [LARGE SCALE GENOMIC DNA]</scope>
    <source>
        <strain evidence="8 9">229E</strain>
    </source>
</reference>
<evidence type="ECO:0000256" key="4">
    <source>
        <dbReference type="ARBA" id="ARBA00022777"/>
    </source>
</evidence>
<evidence type="ECO:0000256" key="5">
    <source>
        <dbReference type="ARBA" id="ARBA00022840"/>
    </source>
</evidence>
<comment type="pathway">
    <text evidence="7">Metabolic intermediate biosynthesis; chorismate biosynthesis; chorismate from D-erythrose 4-phosphate and phosphoenolpyruvate: step 5/7.</text>
</comment>
<evidence type="ECO:0000256" key="7">
    <source>
        <dbReference type="HAMAP-Rule" id="MF_00109"/>
    </source>
</evidence>
<dbReference type="Pfam" id="PF01202">
    <property type="entry name" value="SKI"/>
    <property type="match status" value="1"/>
</dbReference>
<dbReference type="GO" id="GO:0008652">
    <property type="term" value="P:amino acid biosynthetic process"/>
    <property type="evidence" value="ECO:0007669"/>
    <property type="project" value="UniProtKB-KW"/>
</dbReference>
<keyword evidence="6 7" id="KW-0057">Aromatic amino acid biosynthesis</keyword>
<gene>
    <name evidence="7" type="primary">aroK</name>
    <name evidence="8" type="ORF">Q644_03035</name>
</gene>
<evidence type="ECO:0000313" key="8">
    <source>
        <dbReference type="EMBL" id="ERM01555.1"/>
    </source>
</evidence>
<protein>
    <recommendedName>
        <fullName evidence="7">Shikimate kinase</fullName>
        <shortName evidence="7">SK</shortName>
        <ecNumber evidence="7">2.7.1.71</ecNumber>
    </recommendedName>
</protein>
<dbReference type="InterPro" id="IPR000623">
    <property type="entry name" value="Shikimate_kinase/TSH1"/>
</dbReference>
<dbReference type="PANTHER" id="PTHR21087">
    <property type="entry name" value="SHIKIMATE KINASE"/>
    <property type="match status" value="1"/>
</dbReference>
<dbReference type="PATRIC" id="fig|1337887.3.peg.2863"/>
<comment type="caution">
    <text evidence="8">The sequence shown here is derived from an EMBL/GenBank/DDBJ whole genome shotgun (WGS) entry which is preliminary data.</text>
</comment>
<dbReference type="EC" id="2.7.1.71" evidence="7"/>
<feature type="binding site" evidence="7">
    <location>
        <position position="157"/>
    </location>
    <ligand>
        <name>ATP</name>
        <dbReference type="ChEBI" id="CHEBI:30616"/>
    </ligand>
</feature>
<feature type="binding site" evidence="7">
    <location>
        <position position="54"/>
    </location>
    <ligand>
        <name>Mg(2+)</name>
        <dbReference type="ChEBI" id="CHEBI:18420"/>
    </ligand>
</feature>
<organism evidence="8 9">
    <name type="scientific">Brucella intermedia 229E</name>
    <dbReference type="NCBI Taxonomy" id="1337887"/>
    <lineage>
        <taxon>Bacteria</taxon>
        <taxon>Pseudomonadati</taxon>
        <taxon>Pseudomonadota</taxon>
        <taxon>Alphaproteobacteria</taxon>
        <taxon>Hyphomicrobiales</taxon>
        <taxon>Brucellaceae</taxon>
        <taxon>Brucella/Ochrobactrum group</taxon>
        <taxon>Brucella</taxon>
    </lineage>
</organism>
<accession>U4V6E1</accession>
<evidence type="ECO:0000256" key="1">
    <source>
        <dbReference type="ARBA" id="ARBA00022605"/>
    </source>
</evidence>
<comment type="catalytic activity">
    <reaction evidence="7">
        <text>shikimate + ATP = 3-phosphoshikimate + ADP + H(+)</text>
        <dbReference type="Rhea" id="RHEA:13121"/>
        <dbReference type="ChEBI" id="CHEBI:15378"/>
        <dbReference type="ChEBI" id="CHEBI:30616"/>
        <dbReference type="ChEBI" id="CHEBI:36208"/>
        <dbReference type="ChEBI" id="CHEBI:145989"/>
        <dbReference type="ChEBI" id="CHEBI:456216"/>
        <dbReference type="EC" id="2.7.1.71"/>
    </reaction>
</comment>
<feature type="binding site" evidence="7">
    <location>
        <position position="72"/>
    </location>
    <ligand>
        <name>substrate</name>
    </ligand>
</feature>
<dbReference type="GO" id="GO:0005829">
    <property type="term" value="C:cytosol"/>
    <property type="evidence" value="ECO:0007669"/>
    <property type="project" value="TreeGrafter"/>
</dbReference>
<dbReference type="HAMAP" id="MF_00109">
    <property type="entry name" value="Shikimate_kinase"/>
    <property type="match status" value="1"/>
</dbReference>
<comment type="caution">
    <text evidence="7">Lacks conserved residue(s) required for the propagation of feature annotation.</text>
</comment>
<keyword evidence="4 7" id="KW-0418">Kinase</keyword>
<comment type="similarity">
    <text evidence="7">Belongs to the shikimate kinase family.</text>
</comment>
<dbReference type="Gene3D" id="3.40.50.300">
    <property type="entry name" value="P-loop containing nucleotide triphosphate hydrolases"/>
    <property type="match status" value="1"/>
</dbReference>
<dbReference type="PRINTS" id="PR01100">
    <property type="entry name" value="SHIKIMTKNASE"/>
</dbReference>
<dbReference type="GO" id="GO:0000287">
    <property type="term" value="F:magnesium ion binding"/>
    <property type="evidence" value="ECO:0007669"/>
    <property type="project" value="UniProtKB-UniRule"/>
</dbReference>
<dbReference type="GO" id="GO:0005524">
    <property type="term" value="F:ATP binding"/>
    <property type="evidence" value="ECO:0007669"/>
    <property type="project" value="UniProtKB-UniRule"/>
</dbReference>
<proteinExistence type="inferred from homology"/>
<dbReference type="EMBL" id="ASXJ01000153">
    <property type="protein sequence ID" value="ERM01555.1"/>
    <property type="molecule type" value="Genomic_DNA"/>
</dbReference>
<feature type="binding site" evidence="7">
    <location>
        <begin position="50"/>
        <end position="55"/>
    </location>
    <ligand>
        <name>ATP</name>
        <dbReference type="ChEBI" id="CHEBI:30616"/>
    </ligand>
</feature>
<dbReference type="Proteomes" id="UP000016842">
    <property type="component" value="Unassembled WGS sequence"/>
</dbReference>
<dbReference type="NCBIfam" id="NF010552">
    <property type="entry name" value="PRK13946.1"/>
    <property type="match status" value="1"/>
</dbReference>
<keyword evidence="7" id="KW-0479">Metal-binding</keyword>
<dbReference type="GO" id="GO:0004765">
    <property type="term" value="F:shikimate kinase activity"/>
    <property type="evidence" value="ECO:0007669"/>
    <property type="project" value="UniProtKB-UniRule"/>
</dbReference>
<feature type="binding site" evidence="7">
    <location>
        <position position="176"/>
    </location>
    <ligand>
        <name>substrate</name>
    </ligand>
</feature>
<dbReference type="InterPro" id="IPR027417">
    <property type="entry name" value="P-loop_NTPase"/>
</dbReference>
<dbReference type="CDD" id="cd00464">
    <property type="entry name" value="SK"/>
    <property type="match status" value="1"/>
</dbReference>
<comment type="subcellular location">
    <subcellularLocation>
        <location evidence="7">Cytoplasm</location>
    </subcellularLocation>
</comment>
<dbReference type="PANTHER" id="PTHR21087:SF16">
    <property type="entry name" value="SHIKIMATE KINASE 1, CHLOROPLASTIC"/>
    <property type="match status" value="1"/>
</dbReference>
<evidence type="ECO:0000313" key="9">
    <source>
        <dbReference type="Proteomes" id="UP000016842"/>
    </source>
</evidence>
<dbReference type="AlphaFoldDB" id="U4V6E1"/>
<keyword evidence="7" id="KW-0963">Cytoplasm</keyword>
<dbReference type="GO" id="GO:0009423">
    <property type="term" value="P:chorismate biosynthetic process"/>
    <property type="evidence" value="ECO:0007669"/>
    <property type="project" value="UniProtKB-UniRule"/>
</dbReference>
<keyword evidence="3 7" id="KW-0547">Nucleotide-binding</keyword>
<keyword evidence="1 7" id="KW-0028">Amino-acid biosynthesis</keyword>
<evidence type="ECO:0000256" key="2">
    <source>
        <dbReference type="ARBA" id="ARBA00022679"/>
    </source>
</evidence>
<dbReference type="SUPFAM" id="SSF52540">
    <property type="entry name" value="P-loop containing nucleoside triphosphate hydrolases"/>
    <property type="match status" value="1"/>
</dbReference>
<comment type="function">
    <text evidence="7">Catalyzes the specific phosphorylation of the 3-hydroxyl group of shikimic acid using ATP as a cosubstrate.</text>
</comment>
<dbReference type="InterPro" id="IPR031322">
    <property type="entry name" value="Shikimate/glucono_kinase"/>
</dbReference>